<gene>
    <name evidence="1" type="ORF">FA95DRAFT_1612793</name>
</gene>
<dbReference type="Proteomes" id="UP000814033">
    <property type="component" value="Unassembled WGS sequence"/>
</dbReference>
<accession>A0ACB8R6J1</accession>
<proteinExistence type="predicted"/>
<comment type="caution">
    <text evidence="1">The sequence shown here is derived from an EMBL/GenBank/DDBJ whole genome shotgun (WGS) entry which is preliminary data.</text>
</comment>
<dbReference type="EMBL" id="MU276347">
    <property type="protein sequence ID" value="KAI0039158.1"/>
    <property type="molecule type" value="Genomic_DNA"/>
</dbReference>
<sequence length="219" mass="23775">MAIVPIPVRRQLKKLRKWFTKAGSQQDDRSIRSVAPQSTPANIPTAEPKDDPIARSSPPPPTSPVASPAHASPTPTLPTTEEPRQDPPSGAIPSNTAGNAAGTQAKGPSCKCSAPPPGKKSRNLVVCIDGTANQFSMKNTNVVELYSRLDNDDGQLTYYNSGIGTFVKESRTSPAYWKQVISHGIDTAIAWNFKRIVLSAYQWLCENYEPGDHIFLYGE</sequence>
<evidence type="ECO:0000313" key="2">
    <source>
        <dbReference type="Proteomes" id="UP000814033"/>
    </source>
</evidence>
<keyword evidence="2" id="KW-1185">Reference proteome</keyword>
<evidence type="ECO:0000313" key="1">
    <source>
        <dbReference type="EMBL" id="KAI0039158.1"/>
    </source>
</evidence>
<protein>
    <submittedName>
        <fullName evidence="1">Uncharacterized protein</fullName>
    </submittedName>
</protein>
<reference evidence="1" key="2">
    <citation type="journal article" date="2022" name="New Phytol.">
        <title>Evolutionary transition to the ectomycorrhizal habit in the genomes of a hyperdiverse lineage of mushroom-forming fungi.</title>
        <authorList>
            <person name="Looney B."/>
            <person name="Miyauchi S."/>
            <person name="Morin E."/>
            <person name="Drula E."/>
            <person name="Courty P.E."/>
            <person name="Kohler A."/>
            <person name="Kuo A."/>
            <person name="LaButti K."/>
            <person name="Pangilinan J."/>
            <person name="Lipzen A."/>
            <person name="Riley R."/>
            <person name="Andreopoulos W."/>
            <person name="He G."/>
            <person name="Johnson J."/>
            <person name="Nolan M."/>
            <person name="Tritt A."/>
            <person name="Barry K.W."/>
            <person name="Grigoriev I.V."/>
            <person name="Nagy L.G."/>
            <person name="Hibbett D."/>
            <person name="Henrissat B."/>
            <person name="Matheny P.B."/>
            <person name="Labbe J."/>
            <person name="Martin F.M."/>
        </authorList>
    </citation>
    <scope>NUCLEOTIDE SEQUENCE</scope>
    <source>
        <strain evidence="1">FP105234-sp</strain>
    </source>
</reference>
<organism evidence="1 2">
    <name type="scientific">Auriscalpium vulgare</name>
    <dbReference type="NCBI Taxonomy" id="40419"/>
    <lineage>
        <taxon>Eukaryota</taxon>
        <taxon>Fungi</taxon>
        <taxon>Dikarya</taxon>
        <taxon>Basidiomycota</taxon>
        <taxon>Agaricomycotina</taxon>
        <taxon>Agaricomycetes</taxon>
        <taxon>Russulales</taxon>
        <taxon>Auriscalpiaceae</taxon>
        <taxon>Auriscalpium</taxon>
    </lineage>
</organism>
<name>A0ACB8R6J1_9AGAM</name>
<reference evidence="1" key="1">
    <citation type="submission" date="2021-02" db="EMBL/GenBank/DDBJ databases">
        <authorList>
            <consortium name="DOE Joint Genome Institute"/>
            <person name="Ahrendt S."/>
            <person name="Looney B.P."/>
            <person name="Miyauchi S."/>
            <person name="Morin E."/>
            <person name="Drula E."/>
            <person name="Courty P.E."/>
            <person name="Chicoki N."/>
            <person name="Fauchery L."/>
            <person name="Kohler A."/>
            <person name="Kuo A."/>
            <person name="Labutti K."/>
            <person name="Pangilinan J."/>
            <person name="Lipzen A."/>
            <person name="Riley R."/>
            <person name="Andreopoulos W."/>
            <person name="He G."/>
            <person name="Johnson J."/>
            <person name="Barry K.W."/>
            <person name="Grigoriev I.V."/>
            <person name="Nagy L."/>
            <person name="Hibbett D."/>
            <person name="Henrissat B."/>
            <person name="Matheny P.B."/>
            <person name="Labbe J."/>
            <person name="Martin F."/>
        </authorList>
    </citation>
    <scope>NUCLEOTIDE SEQUENCE</scope>
    <source>
        <strain evidence="1">FP105234-sp</strain>
    </source>
</reference>